<accession>A0A314L6B8</accession>
<dbReference type="Proteomes" id="UP000187609">
    <property type="component" value="Unassembled WGS sequence"/>
</dbReference>
<keyword evidence="4" id="KW-1185">Reference proteome</keyword>
<evidence type="ECO:0008006" key="5">
    <source>
        <dbReference type="Google" id="ProtNLM"/>
    </source>
</evidence>
<evidence type="ECO:0000256" key="1">
    <source>
        <dbReference type="SAM" id="Coils"/>
    </source>
</evidence>
<feature type="compositionally biased region" description="Low complexity" evidence="2">
    <location>
        <begin position="396"/>
        <end position="405"/>
    </location>
</feature>
<proteinExistence type="predicted"/>
<evidence type="ECO:0000313" key="3">
    <source>
        <dbReference type="EMBL" id="OIT37160.1"/>
    </source>
</evidence>
<gene>
    <name evidence="3" type="ORF">A4A49_00689</name>
</gene>
<feature type="compositionally biased region" description="Basic and acidic residues" evidence="2">
    <location>
        <begin position="107"/>
        <end position="123"/>
    </location>
</feature>
<protein>
    <recommendedName>
        <fullName evidence="5">DUF4283 domain-containing protein</fullName>
    </recommendedName>
</protein>
<feature type="compositionally biased region" description="Basic residues" evidence="2">
    <location>
        <begin position="337"/>
        <end position="351"/>
    </location>
</feature>
<dbReference type="Gramene" id="OIT37160">
    <property type="protein sequence ID" value="OIT37160"/>
    <property type="gene ID" value="A4A49_00689"/>
</dbReference>
<dbReference type="EMBL" id="MJEQ01000342">
    <property type="protein sequence ID" value="OIT37160.1"/>
    <property type="molecule type" value="Genomic_DNA"/>
</dbReference>
<evidence type="ECO:0000313" key="4">
    <source>
        <dbReference type="Proteomes" id="UP000187609"/>
    </source>
</evidence>
<evidence type="ECO:0000256" key="2">
    <source>
        <dbReference type="SAM" id="MobiDB-lite"/>
    </source>
</evidence>
<dbReference type="SUPFAM" id="SSF56219">
    <property type="entry name" value="DNase I-like"/>
    <property type="match status" value="1"/>
</dbReference>
<comment type="caution">
    <text evidence="3">The sequence shown here is derived from an EMBL/GenBank/DDBJ whole genome shotgun (WGS) entry which is preliminary data.</text>
</comment>
<keyword evidence="1" id="KW-0175">Coiled coil</keyword>
<dbReference type="AlphaFoldDB" id="A0A314L6B8"/>
<feature type="region of interest" description="Disordered" evidence="2">
    <location>
        <begin position="335"/>
        <end position="434"/>
    </location>
</feature>
<name>A0A314L6B8_NICAT</name>
<dbReference type="Gene3D" id="3.60.10.10">
    <property type="entry name" value="Endonuclease/exonuclease/phosphatase"/>
    <property type="match status" value="1"/>
</dbReference>
<feature type="coiled-coil region" evidence="1">
    <location>
        <begin position="622"/>
        <end position="656"/>
    </location>
</feature>
<reference evidence="3" key="1">
    <citation type="submission" date="2016-11" db="EMBL/GenBank/DDBJ databases">
        <title>The genome of Nicotiana attenuata.</title>
        <authorList>
            <person name="Xu S."/>
            <person name="Brockmoeller T."/>
            <person name="Gaquerel E."/>
            <person name="Navarro A."/>
            <person name="Kuhl H."/>
            <person name="Gase K."/>
            <person name="Ling Z."/>
            <person name="Zhou W."/>
            <person name="Kreitzer C."/>
            <person name="Stanke M."/>
            <person name="Tang H."/>
            <person name="Lyons E."/>
            <person name="Pandey P."/>
            <person name="Pandey S.P."/>
            <person name="Timmermann B."/>
            <person name="Baldwin I.T."/>
        </authorList>
    </citation>
    <scope>NUCLEOTIDE SEQUENCE [LARGE SCALE GENOMIC DNA]</scope>
    <source>
        <strain evidence="3">UT</strain>
    </source>
</reference>
<feature type="compositionally biased region" description="Low complexity" evidence="2">
    <location>
        <begin position="93"/>
        <end position="102"/>
    </location>
</feature>
<organism evidence="3 4">
    <name type="scientific">Nicotiana attenuata</name>
    <name type="common">Coyote tobacco</name>
    <dbReference type="NCBI Taxonomy" id="49451"/>
    <lineage>
        <taxon>Eukaryota</taxon>
        <taxon>Viridiplantae</taxon>
        <taxon>Streptophyta</taxon>
        <taxon>Embryophyta</taxon>
        <taxon>Tracheophyta</taxon>
        <taxon>Spermatophyta</taxon>
        <taxon>Magnoliopsida</taxon>
        <taxon>eudicotyledons</taxon>
        <taxon>Gunneridae</taxon>
        <taxon>Pentapetalae</taxon>
        <taxon>asterids</taxon>
        <taxon>lamiids</taxon>
        <taxon>Solanales</taxon>
        <taxon>Solanaceae</taxon>
        <taxon>Nicotianoideae</taxon>
        <taxon>Nicotianeae</taxon>
        <taxon>Nicotiana</taxon>
    </lineage>
</organism>
<feature type="region of interest" description="Disordered" evidence="2">
    <location>
        <begin position="69"/>
        <end position="136"/>
    </location>
</feature>
<dbReference type="InterPro" id="IPR036691">
    <property type="entry name" value="Endo/exonu/phosph_ase_sf"/>
</dbReference>
<sequence>MQVDLTKERPSHVWLGYDEAQDVNGDGQWLEVQYDNLTSYCTHCRHLGHTMLACPVKLRDFEIQKKKEEEAAAATTSHTITQQKHTEKDESSKQQQNVNQQGKSKKGGQDQSDKPKVVDHQQAEAHQNAVQEIPAEEWQTQRKKNFKGNNQNKKTQQVYIQKQSANQQYQMPTNNAQQSGMISINPPAPLERSADSVAQNHPNPNVPPDIIPADSVAQNPPNPPVPSIPSDVVVDGGKVNCQEIPRTRQDGEPNGVGFPHVLHECANAQLDDPRLDTTSPATTTPVICNNSNPQFQDDEECEVLSSEEDHMVQQSEVRRKTAKGKAHATLDFTLQPHKSKNKPCQKKRQAMRRQASGITINEPFDKSPFQSHVSIMRRPPDLNSADKSQVYKDPSSDPSLSQPLLNTSDDNRNAENDAATPLEECPLNKPKVDDYRPLLSEDEMSGGIEEENEISEASDDDQHYDMLVNAVNGAYQQSETIDAQGLSPRSYNPSPRLTRTSNINNKIWVFWDQDFSGNVIDQDEQQITVELKHTEAAEPFQISVIYAKCRIALRRPLWDKLRAKALSTTIPWCVIGDFNVIASIEEKTGGIPYQINKSMEFLNMIKDCGLSDLGFYGPRQEYRDIFCKVKEFKDKVREAEEKRAQTNNEADRAYAHEITAQYVKHLKTEEAVLKQKTQLQWFKEGDANTKYFHSLVRGRRRNLYIHKIKDDDVDWISCDENIGEAACDHFQSLFSDTGGNIREDLLSFIPSMTSQEDNAILNRDPTIEEIKHIVFSMNPTKENKYSSEVTSGYYTNHLLELVENRCVVKYGGNTSFITRTLYSITSDILLLLKSTHPSSRWPPNWADMYCTAKNLRHHVQVFSHYELPSNLLLIQGVVLAFLLIFLKSQQGTRCRLGQIVLFQSVVSAPMVLILLEMHSLPQISPNLFSQQQFHQCCSQSNHTQEYPTLGCQPFLQQYVNSLSTLHQCYKDSHLTGSSSHFKQDGISATYRCSLPSVISMEQPPKCPLFRPLLFSIFTQLSLLSMSKQG</sequence>